<reference evidence="2 3" key="1">
    <citation type="submission" date="2018-09" db="EMBL/GenBank/DDBJ databases">
        <title>Genome sequencing of Nocardioides immobilis CCTCC AB 2017083 for comparison to Nocardioides silvaticus.</title>
        <authorList>
            <person name="Li C."/>
            <person name="Wang G."/>
        </authorList>
    </citation>
    <scope>NUCLEOTIDE SEQUENCE [LARGE SCALE GENOMIC DNA]</scope>
    <source>
        <strain evidence="2 3">CCTCC AB 2017083</strain>
    </source>
</reference>
<feature type="domain" description="HTH cro/C1-type" evidence="1">
    <location>
        <begin position="272"/>
        <end position="315"/>
    </location>
</feature>
<accession>A0A417Y3S7</accession>
<dbReference type="PROSITE" id="PS50943">
    <property type="entry name" value="HTH_CROC1"/>
    <property type="match status" value="1"/>
</dbReference>
<dbReference type="CDD" id="cd00093">
    <property type="entry name" value="HTH_XRE"/>
    <property type="match status" value="1"/>
</dbReference>
<sequence length="331" mass="35817">MHNSFVRGESPSASDGRPAALADVAWLDKLRSAVEGDPDPNHRAAHAATLALIDRSDRAAEGSYAEGWPRFLEAAGRLIGQDGWGIPVGVLANMIGVVHFAEHTDFIIASRLSKRYGHRKVASVQNTVYELLGTGPEQPVATRWVTTLARSERVIESLVGAGMDRAAAGEVAEQCYQACFWLVMAGVDPAAPGPILTTVEDAVRTWDHGGLAAWRGQVAIIASNPWAPYGAQLRELAVAADRPAVVHAIDEAVKVYRTRFERRERELVAREIRRLVAVSGLSQREFAAMAGTSASRLSTYVNGLVTPSATMMVRIRRVSEFVQKRSADGVV</sequence>
<evidence type="ECO:0000313" key="2">
    <source>
        <dbReference type="EMBL" id="RHW27323.1"/>
    </source>
</evidence>
<dbReference type="InterPro" id="IPR010982">
    <property type="entry name" value="Lambda_DNA-bd_dom_sf"/>
</dbReference>
<evidence type="ECO:0000259" key="1">
    <source>
        <dbReference type="PROSITE" id="PS50943"/>
    </source>
</evidence>
<keyword evidence="3" id="KW-1185">Reference proteome</keyword>
<evidence type="ECO:0000313" key="3">
    <source>
        <dbReference type="Proteomes" id="UP000283644"/>
    </source>
</evidence>
<dbReference type="AlphaFoldDB" id="A0A417Y3S7"/>
<dbReference type="GO" id="GO:0003677">
    <property type="term" value="F:DNA binding"/>
    <property type="evidence" value="ECO:0007669"/>
    <property type="project" value="InterPro"/>
</dbReference>
<comment type="caution">
    <text evidence="2">The sequence shown here is derived from an EMBL/GenBank/DDBJ whole genome shotgun (WGS) entry which is preliminary data.</text>
</comment>
<dbReference type="Gene3D" id="1.10.260.40">
    <property type="entry name" value="lambda repressor-like DNA-binding domains"/>
    <property type="match status" value="1"/>
</dbReference>
<dbReference type="Pfam" id="PF01381">
    <property type="entry name" value="HTH_3"/>
    <property type="match status" value="1"/>
</dbReference>
<protein>
    <submittedName>
        <fullName evidence="2">XRE family transcriptional regulator</fullName>
    </submittedName>
</protein>
<dbReference type="EMBL" id="QXGH01000013">
    <property type="protein sequence ID" value="RHW27323.1"/>
    <property type="molecule type" value="Genomic_DNA"/>
</dbReference>
<dbReference type="RefSeq" id="WP_118924884.1">
    <property type="nucleotide sequence ID" value="NZ_QXGH01000013.1"/>
</dbReference>
<name>A0A417Y3S7_9ACTN</name>
<proteinExistence type="predicted"/>
<dbReference type="OrthoDB" id="4409301at2"/>
<dbReference type="InterPro" id="IPR001387">
    <property type="entry name" value="Cro/C1-type_HTH"/>
</dbReference>
<dbReference type="SUPFAM" id="SSF47413">
    <property type="entry name" value="lambda repressor-like DNA-binding domains"/>
    <property type="match status" value="1"/>
</dbReference>
<dbReference type="Proteomes" id="UP000283644">
    <property type="component" value="Unassembled WGS sequence"/>
</dbReference>
<gene>
    <name evidence="2" type="ORF">D0Z08_09190</name>
</gene>
<organism evidence="2 3">
    <name type="scientific">Nocardioides immobilis</name>
    <dbReference type="NCBI Taxonomy" id="2049295"/>
    <lineage>
        <taxon>Bacteria</taxon>
        <taxon>Bacillati</taxon>
        <taxon>Actinomycetota</taxon>
        <taxon>Actinomycetes</taxon>
        <taxon>Propionibacteriales</taxon>
        <taxon>Nocardioidaceae</taxon>
        <taxon>Nocardioides</taxon>
    </lineage>
</organism>